<reference evidence="2" key="2">
    <citation type="submission" date="2020-06" db="EMBL/GenBank/DDBJ databases">
        <authorList>
            <person name="Sheffer M."/>
        </authorList>
    </citation>
    <scope>NUCLEOTIDE SEQUENCE</scope>
</reference>
<keyword evidence="3" id="KW-1185">Reference proteome</keyword>
<dbReference type="Proteomes" id="UP000807504">
    <property type="component" value="Unassembled WGS sequence"/>
</dbReference>
<comment type="caution">
    <text evidence="2">The sequence shown here is derived from an EMBL/GenBank/DDBJ whole genome shotgun (WGS) entry which is preliminary data.</text>
</comment>
<proteinExistence type="predicted"/>
<evidence type="ECO:0000256" key="1">
    <source>
        <dbReference type="SAM" id="MobiDB-lite"/>
    </source>
</evidence>
<feature type="region of interest" description="Disordered" evidence="1">
    <location>
        <begin position="330"/>
        <end position="350"/>
    </location>
</feature>
<dbReference type="PANTHER" id="PTHR10492:SF57">
    <property type="entry name" value="ATP-DEPENDENT DNA HELICASE"/>
    <property type="match status" value="1"/>
</dbReference>
<gene>
    <name evidence="2" type="ORF">HNY73_008849</name>
</gene>
<reference evidence="2" key="1">
    <citation type="journal article" date="2020" name="bioRxiv">
        <title>Chromosome-level reference genome of the European wasp spider Argiope bruennichi: a resource for studies on range expansion and evolutionary adaptation.</title>
        <authorList>
            <person name="Sheffer M.M."/>
            <person name="Hoppe A."/>
            <person name="Krehenwinkel H."/>
            <person name="Uhl G."/>
            <person name="Kuss A.W."/>
            <person name="Jensen L."/>
            <person name="Jensen C."/>
            <person name="Gillespie R.G."/>
            <person name="Hoff K.J."/>
            <person name="Prost S."/>
        </authorList>
    </citation>
    <scope>NUCLEOTIDE SEQUENCE</scope>
</reference>
<dbReference type="PANTHER" id="PTHR10492">
    <property type="match status" value="1"/>
</dbReference>
<evidence type="ECO:0000313" key="2">
    <source>
        <dbReference type="EMBL" id="KAF8787227.1"/>
    </source>
</evidence>
<accession>A0A8T0F7S6</accession>
<sequence>MREGICTKKFPKHFQTCTSTGDDGYPKYRRLSSDSGGITAILRNNEVHKFKDEIQQLQSGRNICSSEAVWGILSFSGHERAPSIVHLTIHLENEQRVYFTVNNASDIVNNPRDITLTGFFKLCIADDFSKYLTYDKVPVYYTWNATNRKFQRRKQSIPVDGYDNVKKSDTLGRVNVIHSINSECFHLRILLHVVKGPTSFEYLRTVDGITYNTFQAACRAMELLESDSHFENILSEAALYSLPTSLRTCISEPSHLSVTLEKVLFVRIGSKTKPCTLREIHVPVLSCPDLVFIFFRCDVDADYWRTSCTLSKRPVSSWTIPVFMDISQTGDHGQTGSRPKSIWEGVNPVV</sequence>
<evidence type="ECO:0000313" key="3">
    <source>
        <dbReference type="Proteomes" id="UP000807504"/>
    </source>
</evidence>
<protein>
    <submittedName>
        <fullName evidence="2">Uncharacterized protein</fullName>
    </submittedName>
</protein>
<organism evidence="2 3">
    <name type="scientific">Argiope bruennichi</name>
    <name type="common">Wasp spider</name>
    <name type="synonym">Aranea bruennichi</name>
    <dbReference type="NCBI Taxonomy" id="94029"/>
    <lineage>
        <taxon>Eukaryota</taxon>
        <taxon>Metazoa</taxon>
        <taxon>Ecdysozoa</taxon>
        <taxon>Arthropoda</taxon>
        <taxon>Chelicerata</taxon>
        <taxon>Arachnida</taxon>
        <taxon>Araneae</taxon>
        <taxon>Araneomorphae</taxon>
        <taxon>Entelegynae</taxon>
        <taxon>Araneoidea</taxon>
        <taxon>Araneidae</taxon>
        <taxon>Argiope</taxon>
    </lineage>
</organism>
<name>A0A8T0F7S6_ARGBR</name>
<dbReference type="EMBL" id="JABXBU010000015">
    <property type="protein sequence ID" value="KAF8787227.1"/>
    <property type="molecule type" value="Genomic_DNA"/>
</dbReference>
<dbReference type="AlphaFoldDB" id="A0A8T0F7S6"/>